<reference evidence="1 4" key="3">
    <citation type="submission" date="2018-07" db="EMBL/GenBank/DDBJ databases">
        <title>Complete Genome and Methylome Analysis of Deinococcus wulumuqiensis NEB 479.</title>
        <authorList>
            <person name="Fomenkov A."/>
            <person name="Luyten Y."/>
            <person name="Vincze T."/>
            <person name="Anton B.P."/>
            <person name="Clark T."/>
            <person name="Roberts R.J."/>
            <person name="Morgan R.D."/>
        </authorList>
    </citation>
    <scope>NUCLEOTIDE SEQUENCE [LARGE SCALE GENOMIC DNA]</scope>
    <source>
        <strain evidence="1 4">NEB 479</strain>
    </source>
</reference>
<dbReference type="EMBL" id="BMLZ01000012">
    <property type="protein sequence ID" value="GGP29601.1"/>
    <property type="molecule type" value="Genomic_DNA"/>
</dbReference>
<protein>
    <recommendedName>
        <fullName evidence="6">Cell division protein FtsL</fullName>
    </recommendedName>
</protein>
<dbReference type="AlphaFoldDB" id="A0A345IEL7"/>
<organism evidence="1 4">
    <name type="scientific">Deinococcus wulumuqiensis</name>
    <dbReference type="NCBI Taxonomy" id="980427"/>
    <lineage>
        <taxon>Bacteria</taxon>
        <taxon>Thermotogati</taxon>
        <taxon>Deinococcota</taxon>
        <taxon>Deinococci</taxon>
        <taxon>Deinococcales</taxon>
        <taxon>Deinococcaceae</taxon>
        <taxon>Deinococcus</taxon>
    </lineage>
</organism>
<reference evidence="5" key="4">
    <citation type="journal article" date="2019" name="Int. J. Syst. Evol. Microbiol.">
        <title>The Global Catalogue of Microorganisms (GCM) 10K type strain sequencing project: providing services to taxonomists for standard genome sequencing and annotation.</title>
        <authorList>
            <consortium name="The Broad Institute Genomics Platform"/>
            <consortium name="The Broad Institute Genome Sequencing Center for Infectious Disease"/>
            <person name="Wu L."/>
            <person name="Ma J."/>
        </authorList>
    </citation>
    <scope>NUCLEOTIDE SEQUENCE [LARGE SCALE GENOMIC DNA]</scope>
    <source>
        <strain evidence="5">CGMCC 1.8884</strain>
    </source>
</reference>
<evidence type="ECO:0000313" key="2">
    <source>
        <dbReference type="EMBL" id="GGI70504.1"/>
    </source>
</evidence>
<dbReference type="KEGG" id="dwu:DVJ83_02045"/>
<dbReference type="STRING" id="1288484.GCA_000348665_00683"/>
<evidence type="ECO:0000313" key="4">
    <source>
        <dbReference type="Proteomes" id="UP000253744"/>
    </source>
</evidence>
<dbReference type="Proteomes" id="UP000652720">
    <property type="component" value="Unassembled WGS sequence"/>
</dbReference>
<name>A0A345IEL7_9DEIO</name>
<evidence type="ECO:0000313" key="5">
    <source>
        <dbReference type="Proteomes" id="UP000630135"/>
    </source>
</evidence>
<dbReference type="RefSeq" id="WP_017869611.1">
    <property type="nucleotide sequence ID" value="NZ_BMLZ01000012.1"/>
</dbReference>
<reference evidence="3" key="5">
    <citation type="submission" date="2024-05" db="EMBL/GenBank/DDBJ databases">
        <authorList>
            <person name="Sun Q."/>
            <person name="Zhou Y."/>
        </authorList>
    </citation>
    <scope>NUCLEOTIDE SEQUENCE</scope>
    <source>
        <strain evidence="3">CGMCC 1.8884</strain>
        <strain evidence="2">CGMCC 1.8885</strain>
    </source>
</reference>
<reference evidence="2" key="2">
    <citation type="journal article" date="2014" name="Int. J. Syst. Evol. Microbiol.">
        <title>Complete genome sequence of Corynebacterium casei LMG S-19264T (=DSM 44701T), isolated from a smear-ripened cheese.</title>
        <authorList>
            <consortium name="US DOE Joint Genome Institute (JGI-PGF)"/>
            <person name="Walter F."/>
            <person name="Albersmeier A."/>
            <person name="Kalinowski J."/>
            <person name="Ruckert C."/>
        </authorList>
    </citation>
    <scope>NUCLEOTIDE SEQUENCE</scope>
    <source>
        <strain evidence="2">CGMCC 1.8885</strain>
    </source>
</reference>
<reference evidence="3" key="1">
    <citation type="journal article" date="2014" name="Int. J. Syst. Evol. Microbiol.">
        <title>Complete genome of a new Firmicutes species belonging to the dominant human colonic microbiota ('Ruminococcus bicirculans') reveals two chromosomes and a selective capacity to utilize plant glucans.</title>
        <authorList>
            <consortium name="NISC Comparative Sequencing Program"/>
            <person name="Wegmann U."/>
            <person name="Louis P."/>
            <person name="Goesmann A."/>
            <person name="Henrissat B."/>
            <person name="Duncan S.H."/>
            <person name="Flint H.J."/>
        </authorList>
    </citation>
    <scope>NUCLEOTIDE SEQUENCE</scope>
    <source>
        <strain evidence="3">CGMCC 1.8884</strain>
    </source>
</reference>
<keyword evidence="5" id="KW-1185">Reference proteome</keyword>
<gene>
    <name evidence="1" type="ORF">DVJ83_02045</name>
    <name evidence="3" type="ORF">GCM10008021_12520</name>
    <name evidence="2" type="ORF">GCM10010914_00800</name>
</gene>
<dbReference type="EMBL" id="BMMA01000001">
    <property type="protein sequence ID" value="GGI70504.1"/>
    <property type="molecule type" value="Genomic_DNA"/>
</dbReference>
<dbReference type="GeneID" id="59163969"/>
<proteinExistence type="predicted"/>
<sequence length="121" mass="13853">MPRQGLLSADPALWRRRAVRLLLTYLLLTLTLLSARSLTRHVRPDLLAAREQEQALTQERDQRELRVQTLLADTRVRQWALQNGMVLSAEAPKTFRDLGTQTVPPLPQAPAEPLKVKIQWN</sequence>
<dbReference type="Proteomes" id="UP000630135">
    <property type="component" value="Unassembled WGS sequence"/>
</dbReference>
<evidence type="ECO:0000313" key="1">
    <source>
        <dbReference type="EMBL" id="AXG98139.1"/>
    </source>
</evidence>
<dbReference type="Proteomes" id="UP000253744">
    <property type="component" value="Chromosome"/>
</dbReference>
<accession>A0A345IEL7</accession>
<evidence type="ECO:0000313" key="3">
    <source>
        <dbReference type="EMBL" id="GGP29601.1"/>
    </source>
</evidence>
<evidence type="ECO:0008006" key="6">
    <source>
        <dbReference type="Google" id="ProtNLM"/>
    </source>
</evidence>
<dbReference type="EMBL" id="CP031158">
    <property type="protein sequence ID" value="AXG98139.1"/>
    <property type="molecule type" value="Genomic_DNA"/>
</dbReference>